<dbReference type="AlphaFoldDB" id="A0A1G4U102"/>
<dbReference type="SUPFAM" id="SSF52540">
    <property type="entry name" value="P-loop containing nucleoside triphosphate hydrolases"/>
    <property type="match status" value="1"/>
</dbReference>
<proteinExistence type="predicted"/>
<dbReference type="InterPro" id="IPR049050">
    <property type="entry name" value="nSTAND3"/>
</dbReference>
<evidence type="ECO:0000259" key="1">
    <source>
        <dbReference type="Pfam" id="PF20720"/>
    </source>
</evidence>
<dbReference type="Proteomes" id="UP000198601">
    <property type="component" value="Unassembled WGS sequence"/>
</dbReference>
<dbReference type="STRING" id="624147.SAMN04487970_10902"/>
<dbReference type="InterPro" id="IPR027417">
    <property type="entry name" value="P-loop_NTPase"/>
</dbReference>
<accession>A0A1G4U102</accession>
<dbReference type="Pfam" id="PF20720">
    <property type="entry name" value="nSTAND3"/>
    <property type="match status" value="1"/>
</dbReference>
<gene>
    <name evidence="2" type="ORF">SAMN04487970_10902</name>
</gene>
<sequence>MNLSRKQKDEITELFYPYIINSDDILTEEDFNNLLGQELYKSIEKNYQKLWMPNTNILQNMLNSTFNSVLLQESIKEFEEALRRSEVFVETQVYGKALKKLEQERAILISGEPGMGKTSLAYQLAKYFIQYRGYNNFFWVKSVDDIYTAQRSSKRKVIIFDDFWGSIFQESSLAGRDEKRLAKILERIKDERECVLILTTREYVLKQGLEKHADLKEVVEKHKLECRLDEYSDVEKARIFFGHLKQSKLSWPQTKELFGQHKEIVRHANYNPRVIEMFLQNVEIDEHPEECLERFWGYLESPENFWHAIFNNLSAEAKLLSVILLISPIPSLSDHAKKTYNKCLEQLQGVIEKKNFKECFEELEKTVIKSVALEDGSIIIKFQNPSAKDYIFNYLRRHIDHYFNVLLNGSYYYGQLLYLINHYSDELSDGKYNMLMKRCIENFETMPMILADYSEYLDGNEYEYYEESLRETRLSRFFDLVCRYKKNKLREYHDFFDNFIEQFNEQMKNKWMRIETYDLEIYPRVIKRCFENGINFNGLNIISIYFERVCNEVRFLELDYFEVIFPEEYRDFLMKYRCSIQDHIEIYYENALNFVVEMNDVIHYKYLCNEIPQQLSKYGLPYTERIKEMVEQFSSYLEDEITDENEDYDLEDDEHQELELAYNQIVDIYEKEILGEESYLWEEDVQDFIRNSSINESLKNELIEIQQSEDYWYIREFIEDEKSFLFLERNLLQSGGISKNALLFIAQLIAGITMNSGISQKKIIGFLIEMCPDVMYRENALLTKEEIMSTEAYILYFEYEERYFEQLVESGLFVKQGRWYELVNILLVMIPYGLSVANMEKEEKIDYYNSVDMANEWSKLRIRKNKEGLVEVNTYLGEFGFYYYENSHWEKIFFKMFLELDSADYLEHYVLPMLQSYYELIKRETTLETVANILNDLHFRAEINKHGENVGSVTLVQPVWRLIESLGMACTDDLVPEKFSEEQMKYTEERFELVQDKRGEVYHINFAEIENMEIVSKLKLDKAAVKVYIRARLLINQLLGYQDVRNRRIYPES</sequence>
<reference evidence="3" key="1">
    <citation type="submission" date="2016-10" db="EMBL/GenBank/DDBJ databases">
        <authorList>
            <person name="Varghese N."/>
            <person name="Submissions S."/>
        </authorList>
    </citation>
    <scope>NUCLEOTIDE SEQUENCE [LARGE SCALE GENOMIC DNA]</scope>
    <source>
        <strain evidence="3">CGMCC 1.8946</strain>
    </source>
</reference>
<dbReference type="Gene3D" id="3.40.50.300">
    <property type="entry name" value="P-loop containing nucleotide triphosphate hydrolases"/>
    <property type="match status" value="1"/>
</dbReference>
<feature type="domain" description="Novel STAND NTPase 3" evidence="1">
    <location>
        <begin position="88"/>
        <end position="245"/>
    </location>
</feature>
<name>A0A1G4U102_9BACL</name>
<evidence type="ECO:0000313" key="3">
    <source>
        <dbReference type="Proteomes" id="UP000198601"/>
    </source>
</evidence>
<organism evidence="2 3">
    <name type="scientific">Paenibacillus tianmuensis</name>
    <dbReference type="NCBI Taxonomy" id="624147"/>
    <lineage>
        <taxon>Bacteria</taxon>
        <taxon>Bacillati</taxon>
        <taxon>Bacillota</taxon>
        <taxon>Bacilli</taxon>
        <taxon>Bacillales</taxon>
        <taxon>Paenibacillaceae</taxon>
        <taxon>Paenibacillus</taxon>
    </lineage>
</organism>
<keyword evidence="3" id="KW-1185">Reference proteome</keyword>
<protein>
    <submittedName>
        <fullName evidence="2">ATPase family associated with various cellular activities (AAA)</fullName>
    </submittedName>
</protein>
<evidence type="ECO:0000313" key="2">
    <source>
        <dbReference type="EMBL" id="SCW87353.1"/>
    </source>
</evidence>
<dbReference type="EMBL" id="FMTT01000090">
    <property type="protein sequence ID" value="SCW87353.1"/>
    <property type="molecule type" value="Genomic_DNA"/>
</dbReference>